<protein>
    <recommendedName>
        <fullName evidence="2">PD-(D/E)XK nuclease superfamily protein</fullName>
    </recommendedName>
</protein>
<organism evidence="1">
    <name type="scientific">Paraprevotella clara</name>
    <dbReference type="NCBI Taxonomy" id="454154"/>
    <lineage>
        <taxon>Bacteria</taxon>
        <taxon>Pseudomonadati</taxon>
        <taxon>Bacteroidota</taxon>
        <taxon>Bacteroidia</taxon>
        <taxon>Bacteroidales</taxon>
        <taxon>Prevotellaceae</taxon>
        <taxon>Paraprevotella</taxon>
    </lineage>
</organism>
<dbReference type="AlphaFoldDB" id="A0A6N3EW93"/>
<dbReference type="RefSeq" id="WP_412443288.1">
    <property type="nucleotide sequence ID" value="NZ_CACRUT010000016.1"/>
</dbReference>
<dbReference type="InterPro" id="IPR011604">
    <property type="entry name" value="PDDEXK-like_dom_sf"/>
</dbReference>
<name>A0A6N3EW93_9BACT</name>
<sequence>MYKLKKSKVVFYPATHTYVTPDGRMLDGITGMISRQLFPSKYDGVDEETMRNAAERGSFIHSVCELVDSLNIEHESPEAMGYKELKDTYGLRHEESEYLVSDNVHFASCIDKVYRDGESIFTLADIKTTYKLDKEYVRWQLSIYAYLFERQNPGAKVLHLYAIWLRGERHELVEVERIPDDVVVSLMEHEVSGEQFTNPYAPSVTDTSLPEKYAAMEDAIAEIDRQYKYWSEKKKELADGVKFEMQNAGVSKWVGDRVSFTRKEDSEREDFDKKRFAADHPDLYKAYLIKTKVSGSVILKVK</sequence>
<evidence type="ECO:0000313" key="1">
    <source>
        <dbReference type="EMBL" id="VYU44278.1"/>
    </source>
</evidence>
<evidence type="ECO:0008006" key="2">
    <source>
        <dbReference type="Google" id="ProtNLM"/>
    </source>
</evidence>
<accession>A0A6N3EW93</accession>
<proteinExistence type="predicted"/>
<reference evidence="1" key="1">
    <citation type="submission" date="2019-11" db="EMBL/GenBank/DDBJ databases">
        <authorList>
            <person name="Feng L."/>
        </authorList>
    </citation>
    <scope>NUCLEOTIDE SEQUENCE</scope>
    <source>
        <strain evidence="1">PclaraLFYP37</strain>
    </source>
</reference>
<dbReference type="EMBL" id="CACRUT010000016">
    <property type="protein sequence ID" value="VYU44278.1"/>
    <property type="molecule type" value="Genomic_DNA"/>
</dbReference>
<gene>
    <name evidence="1" type="ORF">PCLFYP37_02914</name>
</gene>
<dbReference type="Gene3D" id="3.90.320.10">
    <property type="match status" value="1"/>
</dbReference>